<proteinExistence type="predicted"/>
<reference evidence="1" key="1">
    <citation type="submission" date="2020-10" db="EMBL/GenBank/DDBJ databases">
        <authorList>
            <person name="Lu T."/>
            <person name="Wang Q."/>
            <person name="Han X."/>
        </authorList>
    </citation>
    <scope>NUCLEOTIDE SEQUENCE</scope>
    <source>
        <strain evidence="1">WQ 117</strain>
    </source>
</reference>
<dbReference type="Pfam" id="PF16120">
    <property type="entry name" value="DUF4836"/>
    <property type="match status" value="1"/>
</dbReference>
<dbReference type="Proteomes" id="UP000608754">
    <property type="component" value="Unassembled WGS sequence"/>
</dbReference>
<evidence type="ECO:0000313" key="1">
    <source>
        <dbReference type="EMBL" id="MBF0596561.1"/>
    </source>
</evidence>
<evidence type="ECO:0000313" key="2">
    <source>
        <dbReference type="Proteomes" id="UP000608754"/>
    </source>
</evidence>
<dbReference type="RefSeq" id="WP_194182091.1">
    <property type="nucleotide sequence ID" value="NZ_JADGIK010000002.1"/>
</dbReference>
<keyword evidence="2" id="KW-1185">Reference proteome</keyword>
<dbReference type="EMBL" id="JADGIK010000002">
    <property type="protein sequence ID" value="MBF0596561.1"/>
    <property type="molecule type" value="Genomic_DNA"/>
</dbReference>
<organism evidence="1 2">
    <name type="scientific">Faecalibacter rhinopitheci</name>
    <dbReference type="NCBI Taxonomy" id="2779678"/>
    <lineage>
        <taxon>Bacteria</taxon>
        <taxon>Pseudomonadati</taxon>
        <taxon>Bacteroidota</taxon>
        <taxon>Flavobacteriia</taxon>
        <taxon>Flavobacteriales</taxon>
        <taxon>Weeksellaceae</taxon>
        <taxon>Faecalibacter</taxon>
    </lineage>
</organism>
<name>A0A8J7FUF0_9FLAO</name>
<protein>
    <submittedName>
        <fullName evidence="1">DUF4836 family protein</fullName>
    </submittedName>
</protein>
<dbReference type="InterPro" id="IPR032276">
    <property type="entry name" value="DUF4836"/>
</dbReference>
<gene>
    <name evidence="1" type="ORF">IM532_03670</name>
</gene>
<dbReference type="AlphaFoldDB" id="A0A8J7FUF0"/>
<sequence>MRKIFNFIGLALFIIQLFSCSKNKDYVEIIPEDVDFVVQINPKTIAEKGNFKNIETYNWANIVVNEIKNSDPTLNDLFEKFKSSPTSSGLDLISPIYIFGKKHQQKNVASLVMNMNKKSDFESQLKIIYKAIYKKEINFIDEGKYTFIAGQKKPFVAWNNKHFIFIASEFGTSTKVIDEYFKRLISSEKALKNTNNSFADFLKKSEDINIWYTGKFLNYFNQTNTVEKNEIDLTNSAWATFLSFNNDNISITQKFHPDHATKIKMEKRPIWKSKINSEIFKFFPKQSYLNIGFAVHPSNAKYILSQQNYISEFINNYDINPAILAKSAEGEILLSVFDFESRQTFNVKEYFGKKEKFANKVIVPQFILAGKMKDQAFYNHLISTLQEGLIKELNYYTFPINSQTSLYITQKNNVLYITNNHIQISNFINDRVEKINFIQSDYSNGAKYPLFANVNLNLEEYPTEVKDFFFNQLPFGETTEVRNFAQNIEYLKLNFSDEYTKNGQIKFKNIEGNSLELILKFIDNAYSLYLNPQINLNERDKN</sequence>
<comment type="caution">
    <text evidence="1">The sequence shown here is derived from an EMBL/GenBank/DDBJ whole genome shotgun (WGS) entry which is preliminary data.</text>
</comment>
<accession>A0A8J7FUF0</accession>